<protein>
    <submittedName>
        <fullName evidence="1">Uncharacterized protein</fullName>
    </submittedName>
</protein>
<reference evidence="1 2" key="1">
    <citation type="journal article" date="2019" name="Commun. Biol.">
        <title>The bagworm genome reveals a unique fibroin gene that provides high tensile strength.</title>
        <authorList>
            <person name="Kono N."/>
            <person name="Nakamura H."/>
            <person name="Ohtoshi R."/>
            <person name="Tomita M."/>
            <person name="Numata K."/>
            <person name="Arakawa K."/>
        </authorList>
    </citation>
    <scope>NUCLEOTIDE SEQUENCE [LARGE SCALE GENOMIC DNA]</scope>
</reference>
<name>A0A4C1Y3N6_EUMVA</name>
<dbReference type="EMBL" id="BGZK01001058">
    <property type="protein sequence ID" value="GBP69973.1"/>
    <property type="molecule type" value="Genomic_DNA"/>
</dbReference>
<proteinExistence type="predicted"/>
<accession>A0A4C1Y3N6</accession>
<gene>
    <name evidence="1" type="ORF">EVAR_50742_1</name>
</gene>
<organism evidence="1 2">
    <name type="scientific">Eumeta variegata</name>
    <name type="common">Bagworm moth</name>
    <name type="synonym">Eumeta japonica</name>
    <dbReference type="NCBI Taxonomy" id="151549"/>
    <lineage>
        <taxon>Eukaryota</taxon>
        <taxon>Metazoa</taxon>
        <taxon>Ecdysozoa</taxon>
        <taxon>Arthropoda</taxon>
        <taxon>Hexapoda</taxon>
        <taxon>Insecta</taxon>
        <taxon>Pterygota</taxon>
        <taxon>Neoptera</taxon>
        <taxon>Endopterygota</taxon>
        <taxon>Lepidoptera</taxon>
        <taxon>Glossata</taxon>
        <taxon>Ditrysia</taxon>
        <taxon>Tineoidea</taxon>
        <taxon>Psychidae</taxon>
        <taxon>Oiketicinae</taxon>
        <taxon>Eumeta</taxon>
    </lineage>
</organism>
<evidence type="ECO:0000313" key="2">
    <source>
        <dbReference type="Proteomes" id="UP000299102"/>
    </source>
</evidence>
<comment type="caution">
    <text evidence="1">The sequence shown here is derived from an EMBL/GenBank/DDBJ whole genome shotgun (WGS) entry which is preliminary data.</text>
</comment>
<keyword evidence="2" id="KW-1185">Reference proteome</keyword>
<sequence>MLNPKALQWFKLGTREKRRRIVERKICTLYHLQLLRRAALGAALCAVRVERRAASHGGRFAKHADVDSSLPEKEFSLHIVPSPDCDSDLARLVTH</sequence>
<dbReference type="AlphaFoldDB" id="A0A4C1Y3N6"/>
<evidence type="ECO:0000313" key="1">
    <source>
        <dbReference type="EMBL" id="GBP69973.1"/>
    </source>
</evidence>
<dbReference type="Proteomes" id="UP000299102">
    <property type="component" value="Unassembled WGS sequence"/>
</dbReference>